<sequence>GGRLAVQVEDKFVRIRNVKVNSREKLLEFCFDYCYWSVDPADPHYASQEEVFQDLGMLVLSGSSEGYNVCVFAYGQTGSGKTYTMMGTPDNIGLTPRICQCFIAECCLIVWPHSFLEIYNERVRDLLRGGEQKKKTSLKVREHPEKGPYVQDLSQHVVSDCKQAMSLLEQALANRMTAATHNHDASSRSHAIFTIQYTQANLENNLPSETVSKINLVDLAGSERADPNYCRDRLTEGSNINKSLVTLGIVISALAQNSQMSSSCQSINSMASEGDGSMMGSHSSSLSGGGGGGGGRRHCFIPYRDSVLTWLLKDSLGGNSKTVMIATVSPFANSYNETLSTLRYAAHARNIVNKPRVNEDANVRLIRELREEIDRLKSMLLSFEMQRNPSPSLSDERDGNLPDIVLQNELKVTQGRHTYWRDKKEQLGHYSVDINRDRAGFFINSPQPHLVTLDRDVLSTGIAFYHLRLLYITRVGILTGFYYFLQGSASCAIENHGGVVTLRPLPGCICLLNDREVTEPCRLAQGMVITLGGLHKFRFNHPAEAAALRERRRVSAAQLKIICDLSWIRVPVNSIEEAELQGQPSACLSPSEEPTIRQRVEEQQRYVESLREEIQAAQRRAERELEREQAHLRQQHNEIQQWILQEKRCLTVLEQRVTQECGVQTDFIPANRLERLTVQSSEDHDSLKVDCPSQVVRARKKVVQEELLKHHALCCTESRIRRKRLHYQLERIGRKQHLLEAEKELKRLEKELPPGPDSTDSPELGSSLKHRGQPPVFRRHSFSADILSRLYPSLKDTSISRSKCVLKTAVSCEALEQRTLFEDLRQRPWHSTEALMNKMSRWVERQQGLFEWKEERDDETSDCESLFSLDSLSSAYATALAEQLRHEEAAQSEAESEDSQMSKDSLAMESSGKYSTVKRLSRTIVPTYSLVTDCFRSSMVQNRTAESSVEWGTCQKTQVIPVEAFWSQQGSPKLGHKGKIGVTRSLLSQSPLVTDSTGKDTVHKLIEDFGNMQTTSSSSPHSLSSCSVREPENLVALTDPWSSADAADSPRIHRDSLPFQSQMSFRDVRDVENSSSSASPTSMSLSNSESRYRSCSLSTSTEVADVTVQENRLEVSGESRSLTPEDVEQLDQWSEHMEKMVTDTPNYSSSNNSAFLSTADQATSVSPTGIHQTAQATSNFLPVLTDAPDMVADDISISSDSEMCTSGCQSLMHFSTNPTNQDQALQAISDTEHDVLCNLDSATEKLKDVQQYHFGNTKDASLKGDETKDAGKYTAPHQECIKSACKSSRKRNKDQDAFMGSLKIPKRREQATFSSTPVGSQEDVWLDCYNNISDTKGEKSAMETDSHGFDPACAEGSVSQDISTSVALSASDHMSRKLGQVFKDLECGDKRFQNGASVGDKVFEKGDVFAETKGGEFHSDCYRKHQENTKHICKSDAICSAIDMRISEVVKEHMSLSVFDSDGGRKESSQSLNALASCTVHFGCNGHENRWTKKLQRDEGTNLSGHDTVEMKDESVHPASRMPPELRTNHESNILTFAEGTLESAQAHNFSDGTYNKPMNNCLFLNSSFKNITLKHSQVESKDNSNSTLQPVSLSSMPDTSSTEKYVGSQGNAVENNALSQEMSDMTFHLYSTISDMCSVKSQTCSDAPGMDPDSPQLHHIPYETPSSLVDMKVNCEFNHVKVVGVESAYGVEDEQNSLRMIEHFQSSSDTPGTMKLLPDTEPLTALSHHSNQNATTDVNASMNGFSITPVHDGNVEIDNTPGDKPSVTAQDQFSCPQTHSDNLAKTFVVNMNYNNKCQNLSNSHNFDKDSQTGSKGNSVIKMDTLTYQSEARVSKIFANESKCEASISGFMQLQHKMPQENCVGNTSCHGCVISRESDINTSGNKWANVALMPKKTKSKRFRRSKSQTHPASFSESSLKSSDEDEEDDNTSRVHHSRLSFKWLKLGTLSNGRQQVRQVTNNDTDISTLEPESKSTIKTHSHGAQGKPGVKLSRDCIQKRPSLPPHALSQKTNVEEVHSYAKKGEPQHSLKSQGSAMHFASSDINPFVHQWQGNDSNQHCCRNPTFGSAADLSCKSPLLNSTKPAQLAACQQASVDDSDRLANLMRGLSIVNTSNCSKRKDRHKRSCTDVPATQKAKVDIKESPTWASMESMSVHLSKLIDNTSDLLGDVQGMRTGGVRRSSSRRSVNLSNISISYSESVDCTKRECSTQTAVDVGIQTERPAEEEVAVHQTSKEMSRLHEVNVIVKVIGCEGVSVSQDKDVHCVAKTRANADKKMHSMPDLSFNTFAALQSEAVPLKIPRVKTAAECQRRVKSAPSRDSKQSLLEAPCHRSVAVSEIIRRSSRSCYQVNCSPSTGNDPPCSKKQAKYTDCASSPILTVGAKLHPKHKDKQTTLCLPKYKDGKTNHPTEEHSLTVSSRKQSDCTSVSDEAPRPDCDVSSAKSEYVSLEIVSEMSCFSPNGSEKCSTSLSSSLDKYTDTDRRNVTCKDKDTHQPSSQWQMSSPQVRTSTKGLTLHNHVSPILRPPDVHAQQGKARHGEPARDSVDFCTDSYNSSPVSSKTVQLQEDDTVSLVPSECNTDILVNIKPVTSVSPCHDHRIVPEDLPMHNKFTNWSGINHQRSKPSNKLTSFHNNDLSKSKSCAEWGEMESCGSNMESVAQSGKRTREIERLRQEREQVMATVNLNMNPTPLTVELTEAKLHYGLGETDTLLKMLSHTSREEPEPLTSAPTKQQLSIEGLKQEREAHLQTFRRARSLSPSKHPHCCPQEAVSSSKVSAAMPSRRKEYLKQLRQEVIDSTRVPDPPRGEGKYPSDIEQLLRDYGRAREEARTEIAKARERLRERTEQEKRRLQLQTLSQEVSISLISNSTLCTGSSLSLSSGPTSGYNSGNTVQLQHGNRPVVTGQVGALMLHGNLNNLDLISWNL</sequence>
<dbReference type="FunFam" id="3.40.850.10:FF:000021">
    <property type="entry name" value="kinesin-like protein KIF16B isoform X1"/>
    <property type="match status" value="1"/>
</dbReference>
<keyword evidence="1 5" id="KW-0547">Nucleotide-binding</keyword>
<evidence type="ECO:0000313" key="9">
    <source>
        <dbReference type="Ensembl" id="ENSMALP00000014029.1"/>
    </source>
</evidence>
<dbReference type="PROSITE" id="PS00411">
    <property type="entry name" value="KINESIN_MOTOR_1"/>
    <property type="match status" value="1"/>
</dbReference>
<keyword evidence="10" id="KW-1185">Reference proteome</keyword>
<feature type="coiled-coil region" evidence="6">
    <location>
        <begin position="600"/>
        <end position="638"/>
    </location>
</feature>
<dbReference type="InterPro" id="IPR008984">
    <property type="entry name" value="SMAD_FHA_dom_sf"/>
</dbReference>
<comment type="similarity">
    <text evidence="5">Belongs to the TRAFAC class myosin-kinesin ATPase superfamily. Kinesin family.</text>
</comment>
<feature type="compositionally biased region" description="Polar residues" evidence="7">
    <location>
        <begin position="1954"/>
        <end position="1967"/>
    </location>
</feature>
<dbReference type="Pfam" id="PF00225">
    <property type="entry name" value="Kinesin"/>
    <property type="match status" value="1"/>
</dbReference>
<evidence type="ECO:0000259" key="8">
    <source>
        <dbReference type="PROSITE" id="PS50067"/>
    </source>
</evidence>
<dbReference type="GO" id="GO:0003777">
    <property type="term" value="F:microtubule motor activity"/>
    <property type="evidence" value="ECO:0007669"/>
    <property type="project" value="InterPro"/>
</dbReference>
<evidence type="ECO:0000256" key="5">
    <source>
        <dbReference type="PROSITE-ProRule" id="PRU00283"/>
    </source>
</evidence>
<dbReference type="InterPro" id="IPR019821">
    <property type="entry name" value="Kinesin_motor_CS"/>
</dbReference>
<dbReference type="Gene3D" id="3.40.850.10">
    <property type="entry name" value="Kinesin motor domain"/>
    <property type="match status" value="1"/>
</dbReference>
<feature type="region of interest" description="Disordered" evidence="7">
    <location>
        <begin position="2750"/>
        <end position="2777"/>
    </location>
</feature>
<dbReference type="GO" id="GO:0008017">
    <property type="term" value="F:microtubule binding"/>
    <property type="evidence" value="ECO:0007669"/>
    <property type="project" value="InterPro"/>
</dbReference>
<dbReference type="SUPFAM" id="SSF49879">
    <property type="entry name" value="SMAD/FHA domain"/>
    <property type="match status" value="1"/>
</dbReference>
<proteinExistence type="inferred from homology"/>
<dbReference type="GO" id="GO:0007018">
    <property type="term" value="P:microtubule-based movement"/>
    <property type="evidence" value="ECO:0007669"/>
    <property type="project" value="InterPro"/>
</dbReference>
<dbReference type="Proteomes" id="UP000261600">
    <property type="component" value="Unplaced"/>
</dbReference>
<organism evidence="9 10">
    <name type="scientific">Monopterus albus</name>
    <name type="common">Swamp eel</name>
    <dbReference type="NCBI Taxonomy" id="43700"/>
    <lineage>
        <taxon>Eukaryota</taxon>
        <taxon>Metazoa</taxon>
        <taxon>Chordata</taxon>
        <taxon>Craniata</taxon>
        <taxon>Vertebrata</taxon>
        <taxon>Euteleostomi</taxon>
        <taxon>Actinopterygii</taxon>
        <taxon>Neopterygii</taxon>
        <taxon>Teleostei</taxon>
        <taxon>Neoteleostei</taxon>
        <taxon>Acanthomorphata</taxon>
        <taxon>Anabantaria</taxon>
        <taxon>Synbranchiformes</taxon>
        <taxon>Synbranchidae</taxon>
        <taxon>Monopterus</taxon>
    </lineage>
</organism>
<protein>
    <recommendedName>
        <fullName evidence="8">Kinesin motor domain-containing protein</fullName>
    </recommendedName>
</protein>
<feature type="region of interest" description="Disordered" evidence="7">
    <location>
        <begin position="1063"/>
        <end position="1092"/>
    </location>
</feature>
<dbReference type="InterPro" id="IPR036961">
    <property type="entry name" value="Kinesin_motor_dom_sf"/>
</dbReference>
<evidence type="ECO:0000256" key="3">
    <source>
        <dbReference type="ARBA" id="ARBA00023054"/>
    </source>
</evidence>
<keyword evidence="3 6" id="KW-0175">Coiled coil</keyword>
<accession>A0A3Q3J684</accession>
<dbReference type="InterPro" id="IPR027417">
    <property type="entry name" value="P-loop_NTPase"/>
</dbReference>
<feature type="region of interest" description="Disordered" evidence="7">
    <location>
        <begin position="1579"/>
        <end position="1607"/>
    </location>
</feature>
<feature type="compositionally biased region" description="Low complexity" evidence="7">
    <location>
        <begin position="271"/>
        <end position="286"/>
    </location>
</feature>
<dbReference type="GO" id="GO:0005524">
    <property type="term" value="F:ATP binding"/>
    <property type="evidence" value="ECO:0007669"/>
    <property type="project" value="UniProtKB-UniRule"/>
</dbReference>
<dbReference type="PROSITE" id="PS50067">
    <property type="entry name" value="KINESIN_MOTOR_2"/>
    <property type="match status" value="1"/>
</dbReference>
<feature type="region of interest" description="Disordered" evidence="7">
    <location>
        <begin position="886"/>
        <end position="908"/>
    </location>
</feature>
<keyword evidence="2 5" id="KW-0067">ATP-binding</keyword>
<evidence type="ECO:0000256" key="6">
    <source>
        <dbReference type="SAM" id="Coils"/>
    </source>
</evidence>
<dbReference type="PRINTS" id="PR00380">
    <property type="entry name" value="KINESINHEAVY"/>
</dbReference>
<reference evidence="9" key="1">
    <citation type="submission" date="2025-08" db="UniProtKB">
        <authorList>
            <consortium name="Ensembl"/>
        </authorList>
    </citation>
    <scope>IDENTIFICATION</scope>
</reference>
<evidence type="ECO:0000256" key="4">
    <source>
        <dbReference type="ARBA" id="ARBA00023175"/>
    </source>
</evidence>
<evidence type="ECO:0000256" key="7">
    <source>
        <dbReference type="SAM" id="MobiDB-lite"/>
    </source>
</evidence>
<dbReference type="PANTHER" id="PTHR47117:SF1">
    <property type="entry name" value="STAR-RELATED LIPID TRANSFER PROTEIN 9"/>
    <property type="match status" value="1"/>
</dbReference>
<dbReference type="SUPFAM" id="SSF52540">
    <property type="entry name" value="P-loop containing nucleoside triphosphate hydrolases"/>
    <property type="match status" value="1"/>
</dbReference>
<feature type="compositionally biased region" description="Basic residues" evidence="7">
    <location>
        <begin position="1895"/>
        <end position="1907"/>
    </location>
</feature>
<feature type="coiled-coil region" evidence="6">
    <location>
        <begin position="2815"/>
        <end position="2850"/>
    </location>
</feature>
<feature type="region of interest" description="Disordered" evidence="7">
    <location>
        <begin position="271"/>
        <end position="291"/>
    </location>
</feature>
<dbReference type="PANTHER" id="PTHR47117">
    <property type="entry name" value="STAR-RELATED LIPID TRANSFER PROTEIN 9"/>
    <property type="match status" value="1"/>
</dbReference>
<feature type="region of interest" description="Disordered" evidence="7">
    <location>
        <begin position="1892"/>
        <end position="1936"/>
    </location>
</feature>
<feature type="compositionally biased region" description="Basic and acidic residues" evidence="7">
    <location>
        <begin position="2398"/>
        <end position="2412"/>
    </location>
</feature>
<feature type="region of interest" description="Disordered" evidence="7">
    <location>
        <begin position="1954"/>
        <end position="1991"/>
    </location>
</feature>
<feature type="compositionally biased region" description="Low complexity" evidence="7">
    <location>
        <begin position="1074"/>
        <end position="1088"/>
    </location>
</feature>
<feature type="domain" description="Kinesin motor" evidence="8">
    <location>
        <begin position="8"/>
        <end position="351"/>
    </location>
</feature>
<evidence type="ECO:0000313" key="10">
    <source>
        <dbReference type="Proteomes" id="UP000261600"/>
    </source>
</evidence>
<dbReference type="InterPro" id="IPR001752">
    <property type="entry name" value="Kinesin_motor_dom"/>
</dbReference>
<feature type="binding site" evidence="5">
    <location>
        <begin position="75"/>
        <end position="82"/>
    </location>
    <ligand>
        <name>ATP</name>
        <dbReference type="ChEBI" id="CHEBI:30616"/>
    </ligand>
</feature>
<evidence type="ECO:0000256" key="2">
    <source>
        <dbReference type="ARBA" id="ARBA00022840"/>
    </source>
</evidence>
<reference evidence="9" key="2">
    <citation type="submission" date="2025-09" db="UniProtKB">
        <authorList>
            <consortium name="Ensembl"/>
        </authorList>
    </citation>
    <scope>IDENTIFICATION</scope>
</reference>
<evidence type="ECO:0000256" key="1">
    <source>
        <dbReference type="ARBA" id="ARBA00022741"/>
    </source>
</evidence>
<dbReference type="Ensembl" id="ENSMALT00000014331.1">
    <property type="protein sequence ID" value="ENSMALP00000014029.1"/>
    <property type="gene ID" value="ENSMALG00000009859.1"/>
</dbReference>
<dbReference type="STRING" id="43700.ENSMALP00000014029"/>
<keyword evidence="4 5" id="KW-0505">Motor protein</keyword>
<dbReference type="Gene3D" id="2.60.200.20">
    <property type="match status" value="1"/>
</dbReference>
<feature type="region of interest" description="Disordered" evidence="7">
    <location>
        <begin position="748"/>
        <end position="774"/>
    </location>
</feature>
<name>A0A3Q3J684_MONAL</name>
<feature type="compositionally biased region" description="Polar residues" evidence="7">
    <location>
        <begin position="1584"/>
        <end position="1607"/>
    </location>
</feature>
<feature type="compositionally biased region" description="Polar residues" evidence="7">
    <location>
        <begin position="2413"/>
        <end position="2427"/>
    </location>
</feature>
<feature type="region of interest" description="Disordered" evidence="7">
    <location>
        <begin position="2398"/>
        <end position="2437"/>
    </location>
</feature>
<dbReference type="SMART" id="SM00129">
    <property type="entry name" value="KISc"/>
    <property type="match status" value="1"/>
</dbReference>